<evidence type="ECO:0000256" key="1">
    <source>
        <dbReference type="SAM" id="MobiDB-lite"/>
    </source>
</evidence>
<name>A0A8S5R3N7_9CAUD</name>
<keyword evidence="2" id="KW-0812">Transmembrane</keyword>
<protein>
    <recommendedName>
        <fullName evidence="4">DUF4352 domain-containing protein</fullName>
    </recommendedName>
</protein>
<feature type="region of interest" description="Disordered" evidence="1">
    <location>
        <begin position="42"/>
        <end position="63"/>
    </location>
</feature>
<organism evidence="3">
    <name type="scientific">Siphoviridae sp. ctC6Q17</name>
    <dbReference type="NCBI Taxonomy" id="2827271"/>
    <lineage>
        <taxon>Viruses</taxon>
        <taxon>Duplodnaviria</taxon>
        <taxon>Heunggongvirae</taxon>
        <taxon>Uroviricota</taxon>
        <taxon>Caudoviricetes</taxon>
    </lineage>
</organism>
<accession>A0A8S5R3N7</accession>
<sequence>MKKFLKQPLFWSTIVLGITTIVFAFTTYALAVTYNDSSSAETTTQLTTKTTSSSSPKVSTPKIGEPFTFTEKDNPLDEGLEITITEAKIDTTIQLNDEYSSEDYTGYTPVLVKAVFENTSNDVIDISSFEILDAKGDMGKWKTYLEGVSSLMPDVLTAGQKVNLTQVYAIKNPGAFDLTYGGVTWKVK</sequence>
<keyword evidence="2" id="KW-1133">Transmembrane helix</keyword>
<keyword evidence="2" id="KW-0472">Membrane</keyword>
<evidence type="ECO:0000256" key="2">
    <source>
        <dbReference type="SAM" id="Phobius"/>
    </source>
</evidence>
<evidence type="ECO:0000313" key="3">
    <source>
        <dbReference type="EMBL" id="DAE25699.1"/>
    </source>
</evidence>
<feature type="transmembrane region" description="Helical" evidence="2">
    <location>
        <begin position="9"/>
        <end position="31"/>
    </location>
</feature>
<proteinExistence type="predicted"/>
<feature type="compositionally biased region" description="Low complexity" evidence="1">
    <location>
        <begin position="42"/>
        <end position="60"/>
    </location>
</feature>
<reference evidence="3" key="1">
    <citation type="journal article" date="2021" name="Proc. Natl. Acad. Sci. U.S.A.">
        <title>A Catalog of Tens of Thousands of Viruses from Human Metagenomes Reveals Hidden Associations with Chronic Diseases.</title>
        <authorList>
            <person name="Tisza M.J."/>
            <person name="Buck C.B."/>
        </authorList>
    </citation>
    <scope>NUCLEOTIDE SEQUENCE</scope>
    <source>
        <strain evidence="3">CtC6Q17</strain>
    </source>
</reference>
<dbReference type="EMBL" id="BK015800">
    <property type="protein sequence ID" value="DAE25699.1"/>
    <property type="molecule type" value="Genomic_DNA"/>
</dbReference>
<evidence type="ECO:0008006" key="4">
    <source>
        <dbReference type="Google" id="ProtNLM"/>
    </source>
</evidence>